<name>M4V8H3_9BACT</name>
<gene>
    <name evidence="2" type="ORF">A11Q_1481</name>
</gene>
<evidence type="ECO:0000313" key="3">
    <source>
        <dbReference type="Proteomes" id="UP000012040"/>
    </source>
</evidence>
<dbReference type="OrthoDB" id="9342826at2"/>
<dbReference type="eggNOG" id="COG1476">
    <property type="taxonomic scope" value="Bacteria"/>
</dbReference>
<keyword evidence="3" id="KW-1185">Reference proteome</keyword>
<dbReference type="InterPro" id="IPR001387">
    <property type="entry name" value="Cro/C1-type_HTH"/>
</dbReference>
<dbReference type="KEGG" id="bex:A11Q_1481"/>
<dbReference type="HOGENOM" id="CLU_176210_0_0_7"/>
<dbReference type="RefSeq" id="WP_015470187.1">
    <property type="nucleotide sequence ID" value="NC_020813.1"/>
</dbReference>
<dbReference type="CDD" id="cd00093">
    <property type="entry name" value="HTH_XRE"/>
    <property type="match status" value="1"/>
</dbReference>
<evidence type="ECO:0000259" key="1">
    <source>
        <dbReference type="PROSITE" id="PS50943"/>
    </source>
</evidence>
<dbReference type="PROSITE" id="PS50943">
    <property type="entry name" value="HTH_CROC1"/>
    <property type="match status" value="1"/>
</dbReference>
<proteinExistence type="predicted"/>
<dbReference type="Proteomes" id="UP000012040">
    <property type="component" value="Chromosome"/>
</dbReference>
<accession>M4V8H3</accession>
<evidence type="ECO:0000313" key="2">
    <source>
        <dbReference type="EMBL" id="AGH95697.1"/>
    </source>
</evidence>
<protein>
    <recommendedName>
        <fullName evidence="1">HTH cro/C1-type domain-containing protein</fullName>
    </recommendedName>
</protein>
<dbReference type="GO" id="GO:0003677">
    <property type="term" value="F:DNA binding"/>
    <property type="evidence" value="ECO:0007669"/>
    <property type="project" value="InterPro"/>
</dbReference>
<dbReference type="Pfam" id="PF01381">
    <property type="entry name" value="HTH_3"/>
    <property type="match status" value="1"/>
</dbReference>
<dbReference type="STRING" id="1184267.A11Q_1481"/>
<reference evidence="2 3" key="1">
    <citation type="journal article" date="2013" name="ISME J.">
        <title>By their genes ye shall know them: genomic signatures of predatory bacteria.</title>
        <authorList>
            <person name="Pasternak Z."/>
            <person name="Pietrokovski S."/>
            <person name="Rotem O."/>
            <person name="Gophna U."/>
            <person name="Lurie-Weinberger M.N."/>
            <person name="Jurkevitch E."/>
        </authorList>
    </citation>
    <scope>NUCLEOTIDE SEQUENCE [LARGE SCALE GENOMIC DNA]</scope>
    <source>
        <strain evidence="2 3">JSS</strain>
    </source>
</reference>
<dbReference type="InterPro" id="IPR010982">
    <property type="entry name" value="Lambda_DNA-bd_dom_sf"/>
</dbReference>
<dbReference type="SUPFAM" id="SSF47413">
    <property type="entry name" value="lambda repressor-like DNA-binding domains"/>
    <property type="match status" value="1"/>
</dbReference>
<dbReference type="PATRIC" id="fig|1184267.3.peg.1497"/>
<dbReference type="SMART" id="SM00530">
    <property type="entry name" value="HTH_XRE"/>
    <property type="match status" value="1"/>
</dbReference>
<sequence>MSTKNITLSKMEKEFSPLTFGRLLKSHRLGEEMTQVELAKKLKISKQGLNDLEHGRKIPSLRRTIKIARRIGLLEDLLIQLVLQDQLRKEKLNFTVNLSRRLQKAS</sequence>
<dbReference type="EMBL" id="CP003537">
    <property type="protein sequence ID" value="AGH95697.1"/>
    <property type="molecule type" value="Genomic_DNA"/>
</dbReference>
<dbReference type="Gene3D" id="1.10.260.40">
    <property type="entry name" value="lambda repressor-like DNA-binding domains"/>
    <property type="match status" value="1"/>
</dbReference>
<organism evidence="2 3">
    <name type="scientific">Pseudobdellovibrio exovorus JSS</name>
    <dbReference type="NCBI Taxonomy" id="1184267"/>
    <lineage>
        <taxon>Bacteria</taxon>
        <taxon>Pseudomonadati</taxon>
        <taxon>Bdellovibrionota</taxon>
        <taxon>Bdellovibrionia</taxon>
        <taxon>Bdellovibrionales</taxon>
        <taxon>Pseudobdellovibrionaceae</taxon>
        <taxon>Pseudobdellovibrio</taxon>
    </lineage>
</organism>
<dbReference type="AlphaFoldDB" id="M4V8H3"/>
<feature type="domain" description="HTH cro/C1-type" evidence="1">
    <location>
        <begin position="24"/>
        <end position="77"/>
    </location>
</feature>